<proteinExistence type="predicted"/>
<dbReference type="AlphaFoldDB" id="A0A849KBQ2"/>
<dbReference type="EMBL" id="JABFAJ010000024">
    <property type="protein sequence ID" value="NNU28677.1"/>
    <property type="molecule type" value="Genomic_DNA"/>
</dbReference>
<name>A0A849KBQ2_9MICO</name>
<gene>
    <name evidence="2" type="ORF">HLI28_14180</name>
</gene>
<evidence type="ECO:0000313" key="2">
    <source>
        <dbReference type="EMBL" id="NNU28677.1"/>
    </source>
</evidence>
<accession>A0A849KBQ2</accession>
<dbReference type="Proteomes" id="UP000557204">
    <property type="component" value="Unassembled WGS sequence"/>
</dbReference>
<evidence type="ECO:0000256" key="1">
    <source>
        <dbReference type="SAM" id="MobiDB-lite"/>
    </source>
</evidence>
<feature type="region of interest" description="Disordered" evidence="1">
    <location>
        <begin position="45"/>
        <end position="68"/>
    </location>
</feature>
<organism evidence="2 3">
    <name type="scientific">Isoptericola sediminis</name>
    <dbReference type="NCBI Taxonomy" id="2733572"/>
    <lineage>
        <taxon>Bacteria</taxon>
        <taxon>Bacillati</taxon>
        <taxon>Actinomycetota</taxon>
        <taxon>Actinomycetes</taxon>
        <taxon>Micrococcales</taxon>
        <taxon>Promicromonosporaceae</taxon>
        <taxon>Isoptericola</taxon>
    </lineage>
</organism>
<protein>
    <submittedName>
        <fullName evidence="2">Uncharacterized protein</fullName>
    </submittedName>
</protein>
<sequence length="68" mass="7581">MPRDDTPIFDALAREFEAGRPLLHVARALGGDPFGDPLARTRATEVRLVSPDAASRLPRRSRRSRARD</sequence>
<keyword evidence="3" id="KW-1185">Reference proteome</keyword>
<dbReference type="RefSeq" id="WP_171248193.1">
    <property type="nucleotide sequence ID" value="NZ_JABFAJ010000024.1"/>
</dbReference>
<evidence type="ECO:0000313" key="3">
    <source>
        <dbReference type="Proteomes" id="UP000557204"/>
    </source>
</evidence>
<reference evidence="2 3" key="1">
    <citation type="submission" date="2020-05" db="EMBL/GenBank/DDBJ databases">
        <title>Genome sequence of Isoptericola sp. JC619 isolated from Chilika lagoon, India.</title>
        <authorList>
            <person name="Kumar D."/>
            <person name="Appam K."/>
            <person name="Gandham S."/>
            <person name="Uppada J."/>
            <person name="Sasikala C."/>
            <person name="Venkata Ramana C."/>
        </authorList>
    </citation>
    <scope>NUCLEOTIDE SEQUENCE [LARGE SCALE GENOMIC DNA]</scope>
    <source>
        <strain evidence="2 3">JC619</strain>
    </source>
</reference>
<comment type="caution">
    <text evidence="2">The sequence shown here is derived from an EMBL/GenBank/DDBJ whole genome shotgun (WGS) entry which is preliminary data.</text>
</comment>
<feature type="compositionally biased region" description="Basic residues" evidence="1">
    <location>
        <begin position="57"/>
        <end position="68"/>
    </location>
</feature>